<dbReference type="Gene3D" id="3.40.630.10">
    <property type="entry name" value="Zn peptidases"/>
    <property type="match status" value="1"/>
</dbReference>
<dbReference type="PANTHER" id="PTHR42994:SF1">
    <property type="entry name" value="PEPTIDASE T"/>
    <property type="match status" value="1"/>
</dbReference>
<dbReference type="InterPro" id="IPR036264">
    <property type="entry name" value="Bact_exopeptidase_dim_dom"/>
</dbReference>
<comment type="caution">
    <text evidence="10">The sequence shown here is derived from an EMBL/GenBank/DDBJ whole genome shotgun (WGS) entry which is preliminary data.</text>
</comment>
<evidence type="ECO:0000256" key="5">
    <source>
        <dbReference type="ARBA" id="ARBA00022801"/>
    </source>
</evidence>
<dbReference type="SUPFAM" id="SSF55031">
    <property type="entry name" value="Bacterial exopeptidase dimerisation domain"/>
    <property type="match status" value="1"/>
</dbReference>
<dbReference type="Gene3D" id="3.30.70.360">
    <property type="match status" value="1"/>
</dbReference>
<organism evidence="10 11">
    <name type="scientific">Polluticaenibacter yanchengensis</name>
    <dbReference type="NCBI Taxonomy" id="3014562"/>
    <lineage>
        <taxon>Bacteria</taxon>
        <taxon>Pseudomonadati</taxon>
        <taxon>Bacteroidota</taxon>
        <taxon>Chitinophagia</taxon>
        <taxon>Chitinophagales</taxon>
        <taxon>Chitinophagaceae</taxon>
        <taxon>Polluticaenibacter</taxon>
    </lineage>
</organism>
<keyword evidence="4" id="KW-0479">Metal-binding</keyword>
<dbReference type="InterPro" id="IPR011650">
    <property type="entry name" value="Peptidase_M20_dimer"/>
</dbReference>
<evidence type="ECO:0000259" key="9">
    <source>
        <dbReference type="Pfam" id="PF07687"/>
    </source>
</evidence>
<evidence type="ECO:0000256" key="4">
    <source>
        <dbReference type="ARBA" id="ARBA00022723"/>
    </source>
</evidence>
<evidence type="ECO:0000256" key="1">
    <source>
        <dbReference type="ARBA" id="ARBA00001947"/>
    </source>
</evidence>
<dbReference type="GO" id="GO:0045148">
    <property type="term" value="F:tripeptide aminopeptidase activity"/>
    <property type="evidence" value="ECO:0007669"/>
    <property type="project" value="UniProtKB-EC"/>
</dbReference>
<dbReference type="NCBIfam" id="NF009920">
    <property type="entry name" value="PRK13381.1"/>
    <property type="match status" value="1"/>
</dbReference>
<dbReference type="PIRSF" id="PIRSF037215">
    <property type="entry name" value="Peptidase_M20B"/>
    <property type="match status" value="1"/>
</dbReference>
<dbReference type="PANTHER" id="PTHR42994">
    <property type="entry name" value="PEPTIDASE T"/>
    <property type="match status" value="1"/>
</dbReference>
<feature type="domain" description="Peptidase M20 dimerisation" evidence="9">
    <location>
        <begin position="214"/>
        <end position="312"/>
    </location>
</feature>
<keyword evidence="7" id="KW-0482">Metalloprotease</keyword>
<keyword evidence="5 10" id="KW-0378">Hydrolase</keyword>
<dbReference type="RefSeq" id="WP_407031700.1">
    <property type="nucleotide sequence ID" value="NZ_JAQGEF010000012.1"/>
</dbReference>
<gene>
    <name evidence="10" type="primary">pepT</name>
    <name evidence="10" type="ORF">O3P16_11185</name>
</gene>
<keyword evidence="6" id="KW-0862">Zinc</keyword>
<evidence type="ECO:0000313" key="11">
    <source>
        <dbReference type="Proteomes" id="UP001210231"/>
    </source>
</evidence>
<comment type="similarity">
    <text evidence="2">Belongs to the peptidase M20B family.</text>
</comment>
<dbReference type="SUPFAM" id="SSF53187">
    <property type="entry name" value="Zn-dependent exopeptidases"/>
    <property type="match status" value="1"/>
</dbReference>
<dbReference type="InterPro" id="IPR010161">
    <property type="entry name" value="Peptidase_M20B"/>
</dbReference>
<evidence type="ECO:0000256" key="3">
    <source>
        <dbReference type="ARBA" id="ARBA00022670"/>
    </source>
</evidence>
<comment type="cofactor">
    <cofactor evidence="1">
        <name>Zn(2+)</name>
        <dbReference type="ChEBI" id="CHEBI:29105"/>
    </cofactor>
</comment>
<evidence type="ECO:0000256" key="7">
    <source>
        <dbReference type="ARBA" id="ARBA00023049"/>
    </source>
</evidence>
<dbReference type="Pfam" id="PF07687">
    <property type="entry name" value="M20_dimer"/>
    <property type="match status" value="1"/>
</dbReference>
<reference evidence="10 11" key="1">
    <citation type="submission" date="2022-12" db="EMBL/GenBank/DDBJ databases">
        <title>Chitinophagaceae gen. sp. nov., a new member of the family Chitinophagaceae, isolated from soil in a chemical factory.</title>
        <authorList>
            <person name="Ke Z."/>
        </authorList>
    </citation>
    <scope>NUCLEOTIDE SEQUENCE [LARGE SCALE GENOMIC DNA]</scope>
    <source>
        <strain evidence="10 11">LY-5</strain>
    </source>
</reference>
<sequence length="416" mass="46758">MFHNDYAFTVTERFLRYVQIYTQSNPNSTTFPSSTNQFTMLRLLVEELKEMGIEDAEMDQYGYVFGTLKSNTTKNIPVICFCSHVDTAPDCSGENVKPIVHHYKGDTIFLPDDPTQLLNTDIYPYLHNFIGEKIITASGNTLLGADDKSGVAIIMDAVNYLIQHPEVEHGDIRILFTPDEEVGRGTEKLNMQKLNATYGYTLDGGEAGYIEDETFSADSVEVIVHGVSAHPGYAKDKLVNATKIAGEILANLPTTSWSPETTEKRQGFVHPVAVSGIAEKTSIKFIVRDFKTSKLKEHEDKLRKIVEDTLHHHPEARFEFIVKEQYRNMKEVLDKHPQVMQYAIQAIKEAGMEVKNECIRGGTDGSRLSFMGLPCPNIFTGMQGIHSKTEWIGIKDMQKAVETVVRLSNIWALNSK</sequence>
<protein>
    <recommendedName>
        <fullName evidence="8">Peptidase T</fullName>
        <ecNumber evidence="8">3.4.11.4</ecNumber>
    </recommendedName>
</protein>
<dbReference type="InterPro" id="IPR002933">
    <property type="entry name" value="Peptidase_M20"/>
</dbReference>
<dbReference type="PROSITE" id="PS00759">
    <property type="entry name" value="ARGE_DAPE_CPG2_2"/>
    <property type="match status" value="1"/>
</dbReference>
<keyword evidence="11" id="KW-1185">Reference proteome</keyword>
<keyword evidence="3" id="KW-0645">Protease</keyword>
<dbReference type="NCBIfam" id="TIGR01882">
    <property type="entry name" value="peptidase-T"/>
    <property type="match status" value="1"/>
</dbReference>
<proteinExistence type="inferred from homology"/>
<keyword evidence="10" id="KW-0031">Aminopeptidase</keyword>
<evidence type="ECO:0000256" key="8">
    <source>
        <dbReference type="NCBIfam" id="TIGR01882"/>
    </source>
</evidence>
<evidence type="ECO:0000256" key="6">
    <source>
        <dbReference type="ARBA" id="ARBA00022833"/>
    </source>
</evidence>
<dbReference type="Pfam" id="PF01546">
    <property type="entry name" value="Peptidase_M20"/>
    <property type="match status" value="1"/>
</dbReference>
<evidence type="ECO:0000256" key="2">
    <source>
        <dbReference type="ARBA" id="ARBA00009692"/>
    </source>
</evidence>
<dbReference type="InterPro" id="IPR001261">
    <property type="entry name" value="ArgE/DapE_CS"/>
</dbReference>
<dbReference type="EMBL" id="JAQGEF010000012">
    <property type="protein sequence ID" value="MDA3615374.1"/>
    <property type="molecule type" value="Genomic_DNA"/>
</dbReference>
<dbReference type="EC" id="3.4.11.4" evidence="8"/>
<dbReference type="Proteomes" id="UP001210231">
    <property type="component" value="Unassembled WGS sequence"/>
</dbReference>
<evidence type="ECO:0000313" key="10">
    <source>
        <dbReference type="EMBL" id="MDA3615374.1"/>
    </source>
</evidence>
<accession>A0ABT4UL90</accession>
<name>A0ABT4UL90_9BACT</name>
<dbReference type="NCBIfam" id="NF003976">
    <property type="entry name" value="PRK05469.1"/>
    <property type="match status" value="1"/>
</dbReference>